<gene>
    <name evidence="1" type="ORF">GCM10009559_12450</name>
</gene>
<reference evidence="2" key="1">
    <citation type="journal article" date="2019" name="Int. J. Syst. Evol. Microbiol.">
        <title>The Global Catalogue of Microorganisms (GCM) 10K type strain sequencing project: providing services to taxonomists for standard genome sequencing and annotation.</title>
        <authorList>
            <consortium name="The Broad Institute Genomics Platform"/>
            <consortium name="The Broad Institute Genome Sequencing Center for Infectious Disease"/>
            <person name="Wu L."/>
            <person name="Ma J."/>
        </authorList>
    </citation>
    <scope>NUCLEOTIDE SEQUENCE [LARGE SCALE GENOMIC DNA]</scope>
    <source>
        <strain evidence="2">JCM 11117</strain>
    </source>
</reference>
<accession>A0ABP3ZTA9</accession>
<evidence type="ECO:0000313" key="1">
    <source>
        <dbReference type="EMBL" id="GAA0926943.1"/>
    </source>
</evidence>
<keyword evidence="2" id="KW-1185">Reference proteome</keyword>
<sequence>MDDDLVRTVATAAATAIIRAIGTGAWEAIRDRWSRVLGRGVPDEEAVVAGELDESADAIASAEPADRARQAAELEAEWRGTLRTRLRSDPELLAAVRELVDTHQPSDRSEVGTISQTAKVRGGVSIQSGRDTTITWPR</sequence>
<dbReference type="Proteomes" id="UP001499967">
    <property type="component" value="Unassembled WGS sequence"/>
</dbReference>
<evidence type="ECO:0000313" key="2">
    <source>
        <dbReference type="Proteomes" id="UP001499967"/>
    </source>
</evidence>
<comment type="caution">
    <text evidence="1">The sequence shown here is derived from an EMBL/GenBank/DDBJ whole genome shotgun (WGS) entry which is preliminary data.</text>
</comment>
<organism evidence="1 2">
    <name type="scientific">Pseudonocardia zijingensis</name>
    <dbReference type="NCBI Taxonomy" id="153376"/>
    <lineage>
        <taxon>Bacteria</taxon>
        <taxon>Bacillati</taxon>
        <taxon>Actinomycetota</taxon>
        <taxon>Actinomycetes</taxon>
        <taxon>Pseudonocardiales</taxon>
        <taxon>Pseudonocardiaceae</taxon>
        <taxon>Pseudonocardia</taxon>
    </lineage>
</organism>
<name>A0ABP3ZTA9_9PSEU</name>
<proteinExistence type="predicted"/>
<protein>
    <submittedName>
        <fullName evidence="1">Uncharacterized protein</fullName>
    </submittedName>
</protein>
<dbReference type="EMBL" id="BAAAHP010000033">
    <property type="protein sequence ID" value="GAA0926943.1"/>
    <property type="molecule type" value="Genomic_DNA"/>
</dbReference>